<gene>
    <name evidence="2" type="ORF">FNJ47_07460</name>
</gene>
<protein>
    <submittedName>
        <fullName evidence="2">Uncharacterized protein</fullName>
    </submittedName>
</protein>
<comment type="caution">
    <text evidence="2">The sequence shown here is derived from an EMBL/GenBank/DDBJ whole genome shotgun (WGS) entry which is preliminary data.</text>
</comment>
<reference evidence="2 3" key="1">
    <citation type="journal article" date="2020" name="Arch. Microbiol.">
        <title>Bradyrhizobium uaiense sp. nov., a new highly efficient cowpea symbiont.</title>
        <authorList>
            <person name="Cabral Michel D."/>
            <person name="Azarias Guimaraes A."/>
            <person name="Martins da Costa E."/>
            <person name="Soares de Carvalho T."/>
            <person name="Balsanelli E."/>
            <person name="Willems A."/>
            <person name="Maltempi de Souza E."/>
            <person name="de Souza Moreira F.M."/>
        </authorList>
    </citation>
    <scope>NUCLEOTIDE SEQUENCE [LARGE SCALE GENOMIC DNA]</scope>
    <source>
        <strain evidence="2 3">UFLA 03-164</strain>
    </source>
</reference>
<dbReference type="Proteomes" id="UP000468531">
    <property type="component" value="Unassembled WGS sequence"/>
</dbReference>
<evidence type="ECO:0000256" key="1">
    <source>
        <dbReference type="SAM" id="MobiDB-lite"/>
    </source>
</evidence>
<keyword evidence="3" id="KW-1185">Reference proteome</keyword>
<organism evidence="2 3">
    <name type="scientific">Bradyrhizobium uaiense</name>
    <dbReference type="NCBI Taxonomy" id="2594946"/>
    <lineage>
        <taxon>Bacteria</taxon>
        <taxon>Pseudomonadati</taxon>
        <taxon>Pseudomonadota</taxon>
        <taxon>Alphaproteobacteria</taxon>
        <taxon>Hyphomicrobiales</taxon>
        <taxon>Nitrobacteraceae</taxon>
        <taxon>Bradyrhizobium</taxon>
    </lineage>
</organism>
<dbReference type="EMBL" id="VKHP01000018">
    <property type="protein sequence ID" value="NEU95669.1"/>
    <property type="molecule type" value="Genomic_DNA"/>
</dbReference>
<name>A0A6P1BBG7_9BRAD</name>
<accession>A0A6P1BBG7</accession>
<proteinExistence type="predicted"/>
<dbReference type="AlphaFoldDB" id="A0A6P1BBG7"/>
<feature type="compositionally biased region" description="Basic and acidic residues" evidence="1">
    <location>
        <begin position="49"/>
        <end position="68"/>
    </location>
</feature>
<dbReference type="RefSeq" id="WP_163152120.1">
    <property type="nucleotide sequence ID" value="NZ_VKHP01000018.1"/>
</dbReference>
<feature type="region of interest" description="Disordered" evidence="1">
    <location>
        <begin position="49"/>
        <end position="71"/>
    </location>
</feature>
<evidence type="ECO:0000313" key="3">
    <source>
        <dbReference type="Proteomes" id="UP000468531"/>
    </source>
</evidence>
<evidence type="ECO:0000313" key="2">
    <source>
        <dbReference type="EMBL" id="NEU95669.1"/>
    </source>
</evidence>
<sequence>MDEEKLLEALAAIAEELRGDILKLAGRVDAVSESYNQLAAITAADAAGARDRGVDTSMRRRDEDDRGPDGTMAVRTAADARSDSVSRHEFAVSASSVNDMRKKQSRSMADLDAFADVQAKADSVMRALGSRAEPPMAGEDLVSYKIRQHRAMQKHSPKWKGVELRIIAGDQVALDNVLGEIRADAMDAATSPVGMPEFQHRAITETTSGGHTITRFVGNGTIFKQLSRPVRHVEYIGTRHLPGSMQ</sequence>